<gene>
    <name evidence="1" type="ORF">K040078D81_01030</name>
</gene>
<proteinExistence type="predicted"/>
<accession>A0ABQ0B3F0</accession>
<comment type="caution">
    <text evidence="1">The sequence shown here is derived from an EMBL/GenBank/DDBJ whole genome shotgun (WGS) entry which is preliminary data.</text>
</comment>
<evidence type="ECO:0000313" key="2">
    <source>
        <dbReference type="Proteomes" id="UP001600943"/>
    </source>
</evidence>
<dbReference type="EMBL" id="BAABYW010000001">
    <property type="protein sequence ID" value="GAA6405986.1"/>
    <property type="molecule type" value="Genomic_DNA"/>
</dbReference>
<organism evidence="1 2">
    <name type="scientific">Blautia hominis</name>
    <dbReference type="NCBI Taxonomy" id="2025493"/>
    <lineage>
        <taxon>Bacteria</taxon>
        <taxon>Bacillati</taxon>
        <taxon>Bacillota</taxon>
        <taxon>Clostridia</taxon>
        <taxon>Lachnospirales</taxon>
        <taxon>Lachnospiraceae</taxon>
        <taxon>Blautia</taxon>
    </lineage>
</organism>
<reference evidence="1 2" key="1">
    <citation type="submission" date="2024-04" db="EMBL/GenBank/DDBJ databases">
        <title>Defined microbial consortia suppress multidrug-resistant proinflammatory Enterobacteriaceae via ecological control.</title>
        <authorList>
            <person name="Furuichi M."/>
            <person name="Kawaguchi T."/>
            <person name="Pust M."/>
            <person name="Yasuma K."/>
            <person name="Plichta D."/>
            <person name="Hasegawa N."/>
            <person name="Ohya T."/>
            <person name="Bhattarai S."/>
            <person name="Sasajima S."/>
            <person name="Aoto Y."/>
            <person name="Tuganbaev T."/>
            <person name="Yaginuma M."/>
            <person name="Ueda M."/>
            <person name="Okahashi N."/>
            <person name="Amafuji K."/>
            <person name="Kiridooshi Y."/>
            <person name="Sugita K."/>
            <person name="Strazar M."/>
            <person name="Skelly A."/>
            <person name="Suda W."/>
            <person name="Hattori M."/>
            <person name="Nakamoto N."/>
            <person name="Caballero S."/>
            <person name="Norman J."/>
            <person name="Olle B."/>
            <person name="Tanoue T."/>
            <person name="Arita M."/>
            <person name="Bucci V."/>
            <person name="Atarashi K."/>
            <person name="Xavier R."/>
            <person name="Honda K."/>
        </authorList>
    </citation>
    <scope>NUCLEOTIDE SEQUENCE [LARGE SCALE GENOMIC DNA]</scope>
    <source>
        <strain evidence="2">k04-0078-D8-1</strain>
    </source>
</reference>
<sequence>METQKEYDMEPIIQRAADLGIMLECLHEVYGAEEAQLLSGKSLQSTMAYPFIKMIEAQCKSLPSKKLHQILWVIYRKEKKICFY</sequence>
<evidence type="ECO:0000313" key="1">
    <source>
        <dbReference type="EMBL" id="GAA6405986.1"/>
    </source>
</evidence>
<dbReference type="RefSeq" id="WP_256162320.1">
    <property type="nucleotide sequence ID" value="NZ_BAABYW010000001.1"/>
</dbReference>
<name>A0ABQ0B3F0_9FIRM</name>
<keyword evidence="2" id="KW-1185">Reference proteome</keyword>
<protein>
    <submittedName>
        <fullName evidence="1">Uncharacterized protein</fullName>
    </submittedName>
</protein>
<dbReference type="Proteomes" id="UP001600943">
    <property type="component" value="Unassembled WGS sequence"/>
</dbReference>